<proteinExistence type="predicted"/>
<dbReference type="EMBL" id="JAELVQ010000002">
    <property type="protein sequence ID" value="MBJ6367116.1"/>
    <property type="molecule type" value="Genomic_DNA"/>
</dbReference>
<organism evidence="1 2">
    <name type="scientific">Snuella sedimenti</name>
    <dbReference type="NCBI Taxonomy" id="2798802"/>
    <lineage>
        <taxon>Bacteria</taxon>
        <taxon>Pseudomonadati</taxon>
        <taxon>Bacteroidota</taxon>
        <taxon>Flavobacteriia</taxon>
        <taxon>Flavobacteriales</taxon>
        <taxon>Flavobacteriaceae</taxon>
        <taxon>Snuella</taxon>
    </lineage>
</organism>
<accession>A0A8J7LS78</accession>
<gene>
    <name evidence="1" type="ORF">JF259_03335</name>
</gene>
<evidence type="ECO:0000313" key="1">
    <source>
        <dbReference type="EMBL" id="MBJ6367116.1"/>
    </source>
</evidence>
<keyword evidence="2" id="KW-1185">Reference proteome</keyword>
<comment type="caution">
    <text evidence="1">The sequence shown here is derived from an EMBL/GenBank/DDBJ whole genome shotgun (WGS) entry which is preliminary data.</text>
</comment>
<sequence length="194" mass="22618">MTLEELYKALSFINASREHRLKYANMVLNDISLFPKLLAILFMTDDKTSCRAAWVFEFVCAKYIYAIVPYLDTFTENLHKIHQESAIRPVSKVCEYIAKENYSKTQNTIKHLLNSKHKEHIIAACFDWLINDGKVAPKVYAMETLFLFGKDNAWIYPELTQIIERDFQTQSAGFKARAKKTLKRMKQNLVPDKN</sequence>
<dbReference type="RefSeq" id="WP_199113316.1">
    <property type="nucleotide sequence ID" value="NZ_JAELVQ010000002.1"/>
</dbReference>
<reference evidence="1" key="1">
    <citation type="submission" date="2020-12" db="EMBL/GenBank/DDBJ databases">
        <title>Snuella sp. nov., isolated from sediment in Incheon.</title>
        <authorList>
            <person name="Kim W."/>
        </authorList>
    </citation>
    <scope>NUCLEOTIDE SEQUENCE</scope>
    <source>
        <strain evidence="1">CAU 1569</strain>
    </source>
</reference>
<dbReference type="Proteomes" id="UP000610931">
    <property type="component" value="Unassembled WGS sequence"/>
</dbReference>
<name>A0A8J7LS78_9FLAO</name>
<dbReference type="GO" id="GO:0016829">
    <property type="term" value="F:lyase activity"/>
    <property type="evidence" value="ECO:0007669"/>
    <property type="project" value="UniProtKB-KW"/>
</dbReference>
<keyword evidence="1" id="KW-0456">Lyase</keyword>
<dbReference type="AlphaFoldDB" id="A0A8J7LS78"/>
<protein>
    <submittedName>
        <fullName evidence="1">Adenylosuccinate lyase</fullName>
    </submittedName>
</protein>
<evidence type="ECO:0000313" key="2">
    <source>
        <dbReference type="Proteomes" id="UP000610931"/>
    </source>
</evidence>